<dbReference type="InterPro" id="IPR007235">
    <property type="entry name" value="Glyco_trans_28_C"/>
</dbReference>
<evidence type="ECO:0000313" key="4">
    <source>
        <dbReference type="EMBL" id="KJU84760.1"/>
    </source>
</evidence>
<evidence type="ECO:0000313" key="5">
    <source>
        <dbReference type="Proteomes" id="UP000033423"/>
    </source>
</evidence>
<dbReference type="PATRIC" id="fig|29290.4.peg.4031"/>
<dbReference type="Pfam" id="PF04101">
    <property type="entry name" value="Glyco_tran_28_C"/>
    <property type="match status" value="1"/>
</dbReference>
<reference evidence="4 5" key="1">
    <citation type="submission" date="2015-02" db="EMBL/GenBank/DDBJ databases">
        <title>Single-cell genomics of uncultivated deep-branching MTB reveals a conserved set of magnetosome genes.</title>
        <authorList>
            <person name="Kolinko S."/>
            <person name="Richter M."/>
            <person name="Glockner F.O."/>
            <person name="Brachmann A."/>
            <person name="Schuler D."/>
        </authorList>
    </citation>
    <scope>NUCLEOTIDE SEQUENCE [LARGE SCALE GENOMIC DNA]</scope>
    <source>
        <strain evidence="4">TM-1</strain>
    </source>
</reference>
<proteinExistence type="predicted"/>
<dbReference type="PANTHER" id="PTHR21015:SF22">
    <property type="entry name" value="GLYCOSYLTRANSFERASE"/>
    <property type="match status" value="1"/>
</dbReference>
<feature type="binding site" evidence="2">
    <location>
        <position position="247"/>
    </location>
    <ligand>
        <name>substrate</name>
    </ligand>
</feature>
<dbReference type="AlphaFoldDB" id="A0A0F3GS28"/>
<feature type="binding site" evidence="2">
    <location>
        <position position="147"/>
    </location>
    <ligand>
        <name>substrate</name>
    </ligand>
</feature>
<evidence type="ECO:0000256" key="1">
    <source>
        <dbReference type="PIRSR" id="PIRSR620023-1"/>
    </source>
</evidence>
<feature type="domain" description="Glycosyl transferase family 28 C-terminal" evidence="3">
    <location>
        <begin position="193"/>
        <end position="257"/>
    </location>
</feature>
<gene>
    <name evidence="4" type="ORF">MBAV_003048</name>
</gene>
<keyword evidence="4" id="KW-0808">Transferase</keyword>
<dbReference type="GO" id="GO:0016758">
    <property type="term" value="F:hexosyltransferase activity"/>
    <property type="evidence" value="ECO:0007669"/>
    <property type="project" value="InterPro"/>
</dbReference>
<dbReference type="NCBIfam" id="TIGR03590">
    <property type="entry name" value="PseG"/>
    <property type="match status" value="1"/>
</dbReference>
<dbReference type="SUPFAM" id="SSF53756">
    <property type="entry name" value="UDP-Glycosyltransferase/glycogen phosphorylase"/>
    <property type="match status" value="1"/>
</dbReference>
<dbReference type="Proteomes" id="UP000033423">
    <property type="component" value="Unassembled WGS sequence"/>
</dbReference>
<sequence>MKTVIMRADAFEGIGTGHLMRTLALGQTLSESGVRVVFVCRCDPRGIIARIEAEGFEFVPLDNSTERSLITSQGADWIVADGVHFDEAYHEFLRSCGCRVAVIDDMARLSRYDVDIVINQNLHAHDLHYNCPEGTKLLLGARYVMLRREFLRLPKRTKAVSDTAKNLLITLGGIDKANFTEKILLAIRDVPGLEVITVVGAGNTNVERIRAVKMASRLTVVQNVTDMPSLMSWADAAITSGGTTVWELAFMGVPCIVGRVAEIEDYLVGGLNKHGLFIDAGWFESVRDDAICTTLTDLMTDTNRRQQMCIKGQRTVTGNGCLEVFMEMNQR</sequence>
<comment type="caution">
    <text evidence="4">The sequence shown here is derived from an EMBL/GenBank/DDBJ whole genome shotgun (WGS) entry which is preliminary data.</text>
</comment>
<evidence type="ECO:0000256" key="2">
    <source>
        <dbReference type="PIRSR" id="PIRSR620023-2"/>
    </source>
</evidence>
<feature type="active site" description="Proton acceptor" evidence="1">
    <location>
        <position position="18"/>
    </location>
</feature>
<dbReference type="PANTHER" id="PTHR21015">
    <property type="entry name" value="UDP-N-ACETYLGLUCOSAMINE--N-ACETYLMURAMYL-(PENTAPEPTIDE) PYROPHOSPHORYL-UNDECAPRENOL N-ACETYLGLUCOSAMINE TRANSFERASE 1"/>
    <property type="match status" value="1"/>
</dbReference>
<dbReference type="InterPro" id="IPR020023">
    <property type="entry name" value="PseG"/>
</dbReference>
<name>A0A0F3GS28_9BACT</name>
<dbReference type="Gene3D" id="3.40.50.2000">
    <property type="entry name" value="Glycogen Phosphorylase B"/>
    <property type="match status" value="1"/>
</dbReference>
<accession>A0A0F3GS28</accession>
<keyword evidence="5" id="KW-1185">Reference proteome</keyword>
<protein>
    <submittedName>
        <fullName evidence="4">Spore coat polysaccharide biosynthesis protein glycosyltransferase-like protein</fullName>
    </submittedName>
</protein>
<dbReference type="Gene3D" id="3.40.50.11190">
    <property type="match status" value="1"/>
</dbReference>
<dbReference type="EMBL" id="LACI01001304">
    <property type="protein sequence ID" value="KJU84760.1"/>
    <property type="molecule type" value="Genomic_DNA"/>
</dbReference>
<evidence type="ECO:0000259" key="3">
    <source>
        <dbReference type="Pfam" id="PF04101"/>
    </source>
</evidence>
<organism evidence="4 5">
    <name type="scientific">Candidatus Magnetobacterium bavaricum</name>
    <dbReference type="NCBI Taxonomy" id="29290"/>
    <lineage>
        <taxon>Bacteria</taxon>
        <taxon>Pseudomonadati</taxon>
        <taxon>Nitrospirota</taxon>
        <taxon>Thermodesulfovibrionia</taxon>
        <taxon>Thermodesulfovibrionales</taxon>
        <taxon>Candidatus Magnetobacteriaceae</taxon>
        <taxon>Candidatus Magnetobacterium</taxon>
    </lineage>
</organism>